<dbReference type="InterPro" id="IPR051120">
    <property type="entry name" value="ABC_AA/LPS_Transport"/>
</dbReference>
<dbReference type="GO" id="GO:0005886">
    <property type="term" value="C:plasma membrane"/>
    <property type="evidence" value="ECO:0007669"/>
    <property type="project" value="TreeGrafter"/>
</dbReference>
<dbReference type="AlphaFoldDB" id="A0A7J9SJA4"/>
<gene>
    <name evidence="9" type="ORF">H5V44_07790</name>
</gene>
<evidence type="ECO:0000256" key="7">
    <source>
        <dbReference type="ARBA" id="ARBA00072811"/>
    </source>
</evidence>
<dbReference type="InterPro" id="IPR017871">
    <property type="entry name" value="ABC_transporter-like_CS"/>
</dbReference>
<keyword evidence="3" id="KW-0547">Nucleotide-binding</keyword>
<proteinExistence type="inferred from homology"/>
<evidence type="ECO:0000259" key="8">
    <source>
        <dbReference type="PROSITE" id="PS50893"/>
    </source>
</evidence>
<evidence type="ECO:0000256" key="4">
    <source>
        <dbReference type="ARBA" id="ARBA00022840"/>
    </source>
</evidence>
<dbReference type="InterPro" id="IPR003593">
    <property type="entry name" value="AAA+_ATPase"/>
</dbReference>
<comment type="similarity">
    <text evidence="1">Belongs to the ABC transporter superfamily.</text>
</comment>
<protein>
    <recommendedName>
        <fullName evidence="7">Probable branched-chain amino acid transport ATP-binding protein LivG</fullName>
    </recommendedName>
</protein>
<keyword evidence="4 9" id="KW-0067">ATP-binding</keyword>
<evidence type="ECO:0000256" key="5">
    <source>
        <dbReference type="ARBA" id="ARBA00022970"/>
    </source>
</evidence>
<evidence type="ECO:0000313" key="10">
    <source>
        <dbReference type="Proteomes" id="UP000546257"/>
    </source>
</evidence>
<dbReference type="GO" id="GO:0005524">
    <property type="term" value="F:ATP binding"/>
    <property type="evidence" value="ECO:0007669"/>
    <property type="project" value="UniProtKB-KW"/>
</dbReference>
<keyword evidence="5" id="KW-0029">Amino-acid transport</keyword>
<dbReference type="SUPFAM" id="SSF52540">
    <property type="entry name" value="P-loop containing nucleoside triphosphate hydrolases"/>
    <property type="match status" value="1"/>
</dbReference>
<evidence type="ECO:0000256" key="3">
    <source>
        <dbReference type="ARBA" id="ARBA00022741"/>
    </source>
</evidence>
<dbReference type="Pfam" id="PF00005">
    <property type="entry name" value="ABC_tran"/>
    <property type="match status" value="1"/>
</dbReference>
<evidence type="ECO:0000256" key="2">
    <source>
        <dbReference type="ARBA" id="ARBA00022448"/>
    </source>
</evidence>
<evidence type="ECO:0000256" key="1">
    <source>
        <dbReference type="ARBA" id="ARBA00005417"/>
    </source>
</evidence>
<organism evidence="9 10">
    <name type="scientific">Halobellus ruber</name>
    <dbReference type="NCBI Taxonomy" id="2761102"/>
    <lineage>
        <taxon>Archaea</taxon>
        <taxon>Methanobacteriati</taxon>
        <taxon>Methanobacteriota</taxon>
        <taxon>Stenosarchaea group</taxon>
        <taxon>Halobacteria</taxon>
        <taxon>Halobacteriales</taxon>
        <taxon>Haloferacaceae</taxon>
        <taxon>Halobellus</taxon>
    </lineage>
</organism>
<dbReference type="PANTHER" id="PTHR45772">
    <property type="entry name" value="CONSERVED COMPONENT OF ABC TRANSPORTER FOR NATURAL AMINO ACIDS-RELATED"/>
    <property type="match status" value="1"/>
</dbReference>
<dbReference type="GO" id="GO:0006865">
    <property type="term" value="P:amino acid transport"/>
    <property type="evidence" value="ECO:0007669"/>
    <property type="project" value="UniProtKB-KW"/>
</dbReference>
<dbReference type="PROSITE" id="PS00211">
    <property type="entry name" value="ABC_TRANSPORTER_1"/>
    <property type="match status" value="1"/>
</dbReference>
<comment type="function">
    <text evidence="6">Probable component of a branched-chain amino-acid transport system.</text>
</comment>
<keyword evidence="2" id="KW-0813">Transport</keyword>
<dbReference type="RefSeq" id="WP_185192540.1">
    <property type="nucleotide sequence ID" value="NZ_JACKXD010000002.1"/>
</dbReference>
<dbReference type="CDD" id="cd03219">
    <property type="entry name" value="ABC_Mj1267_LivG_branched"/>
    <property type="match status" value="1"/>
</dbReference>
<dbReference type="GO" id="GO:0016887">
    <property type="term" value="F:ATP hydrolysis activity"/>
    <property type="evidence" value="ECO:0007669"/>
    <property type="project" value="InterPro"/>
</dbReference>
<dbReference type="InterPro" id="IPR003439">
    <property type="entry name" value="ABC_transporter-like_ATP-bd"/>
</dbReference>
<dbReference type="PANTHER" id="PTHR45772:SF3">
    <property type="entry name" value="ABC TRANSPORTER ATP-BINDING PROTEIN"/>
    <property type="match status" value="1"/>
</dbReference>
<dbReference type="Pfam" id="PF12399">
    <property type="entry name" value="BCA_ABC_TP_C"/>
    <property type="match status" value="1"/>
</dbReference>
<dbReference type="InterPro" id="IPR027417">
    <property type="entry name" value="P-loop_NTPase"/>
</dbReference>
<dbReference type="Gene3D" id="3.40.50.300">
    <property type="entry name" value="P-loop containing nucleotide triphosphate hydrolases"/>
    <property type="match status" value="1"/>
</dbReference>
<dbReference type="SMART" id="SM00382">
    <property type="entry name" value="AAA"/>
    <property type="match status" value="1"/>
</dbReference>
<keyword evidence="10" id="KW-1185">Reference proteome</keyword>
<feature type="domain" description="ABC transporter" evidence="8">
    <location>
        <begin position="5"/>
        <end position="248"/>
    </location>
</feature>
<accession>A0A7J9SJA4</accession>
<evidence type="ECO:0000256" key="6">
    <source>
        <dbReference type="ARBA" id="ARBA00056071"/>
    </source>
</evidence>
<comment type="caution">
    <text evidence="9">The sequence shown here is derived from an EMBL/GenBank/DDBJ whole genome shotgun (WGS) entry which is preliminary data.</text>
</comment>
<dbReference type="FunFam" id="3.40.50.300:FF:000421">
    <property type="entry name" value="Branched-chain amino acid ABC transporter ATP-binding protein"/>
    <property type="match status" value="1"/>
</dbReference>
<sequence length="251" mass="26823">MSAILETDGLTKRFASLVANDDIDLAVEDGSTHSVIGPNGAGKSTLFNVITGMLEPTEGTVTFNGDDITGLPPHKVARHGLARSFQITDVFDGLTALENVRIAAQYGEAGAGSMWRSADRLAAPEERADGILEDIGLADRAEQRASEFAYGDRRKLEIGITMATDPDLLMLDEPTAGMGREDTVSTIQLVQRLSEERGFTLMLIEHDLEIVMSISDTITVLQGGAVISEGSPEEVSADEEVQRAYLGGAEL</sequence>
<evidence type="ECO:0000313" key="9">
    <source>
        <dbReference type="EMBL" id="MBB6646189.1"/>
    </source>
</evidence>
<dbReference type="PROSITE" id="PS50893">
    <property type="entry name" value="ABC_TRANSPORTER_2"/>
    <property type="match status" value="1"/>
</dbReference>
<dbReference type="Proteomes" id="UP000546257">
    <property type="component" value="Unassembled WGS sequence"/>
</dbReference>
<reference evidence="9 10" key="1">
    <citation type="submission" date="2020-08" db="EMBL/GenBank/DDBJ databases">
        <authorList>
            <person name="Seo M.-J."/>
        </authorList>
    </citation>
    <scope>NUCLEOTIDE SEQUENCE [LARGE SCALE GENOMIC DNA]</scope>
    <source>
        <strain evidence="9 10">MBLA0160</strain>
    </source>
</reference>
<dbReference type="InterPro" id="IPR032823">
    <property type="entry name" value="BCA_ABC_TP_C"/>
</dbReference>
<name>A0A7J9SJA4_9EURY</name>
<dbReference type="EMBL" id="JACKXD010000002">
    <property type="protein sequence ID" value="MBB6646189.1"/>
    <property type="molecule type" value="Genomic_DNA"/>
</dbReference>